<accession>A0A8T0XGP2</accession>
<protein>
    <submittedName>
        <fullName evidence="2">Uncharacterized protein</fullName>
    </submittedName>
</protein>
<keyword evidence="3" id="KW-1185">Reference proteome</keyword>
<proteinExistence type="predicted"/>
<evidence type="ECO:0000313" key="2">
    <source>
        <dbReference type="EMBL" id="KAG2658467.1"/>
    </source>
</evidence>
<reference evidence="2" key="1">
    <citation type="submission" date="2020-05" db="EMBL/GenBank/DDBJ databases">
        <title>WGS assembly of Panicum virgatum.</title>
        <authorList>
            <person name="Lovell J.T."/>
            <person name="Jenkins J."/>
            <person name="Shu S."/>
            <person name="Juenger T.E."/>
            <person name="Schmutz J."/>
        </authorList>
    </citation>
    <scope>NUCLEOTIDE SEQUENCE</scope>
    <source>
        <strain evidence="2">AP13</strain>
    </source>
</reference>
<feature type="compositionally biased region" description="Basic and acidic residues" evidence="1">
    <location>
        <begin position="31"/>
        <end position="48"/>
    </location>
</feature>
<comment type="caution">
    <text evidence="2">The sequence shown here is derived from an EMBL/GenBank/DDBJ whole genome shotgun (WGS) entry which is preliminary data.</text>
</comment>
<evidence type="ECO:0000313" key="3">
    <source>
        <dbReference type="Proteomes" id="UP000823388"/>
    </source>
</evidence>
<feature type="region of interest" description="Disordered" evidence="1">
    <location>
        <begin position="1"/>
        <end position="100"/>
    </location>
</feature>
<name>A0A8T0XGP2_PANVG</name>
<dbReference type="AlphaFoldDB" id="A0A8T0XGP2"/>
<evidence type="ECO:0000256" key="1">
    <source>
        <dbReference type="SAM" id="MobiDB-lite"/>
    </source>
</evidence>
<sequence length="100" mass="11246">MGRLGRFNSRRRKRVNKDAAANVEAEGPNQEAERHEDENQEGEMREDGSPSTYLNLDQDADQVAPNISELTAEPSRRGKRGPNKMPKGRTLINELDELGE</sequence>
<organism evidence="2 3">
    <name type="scientific">Panicum virgatum</name>
    <name type="common">Blackwell switchgrass</name>
    <dbReference type="NCBI Taxonomy" id="38727"/>
    <lineage>
        <taxon>Eukaryota</taxon>
        <taxon>Viridiplantae</taxon>
        <taxon>Streptophyta</taxon>
        <taxon>Embryophyta</taxon>
        <taxon>Tracheophyta</taxon>
        <taxon>Spermatophyta</taxon>
        <taxon>Magnoliopsida</taxon>
        <taxon>Liliopsida</taxon>
        <taxon>Poales</taxon>
        <taxon>Poaceae</taxon>
        <taxon>PACMAD clade</taxon>
        <taxon>Panicoideae</taxon>
        <taxon>Panicodae</taxon>
        <taxon>Paniceae</taxon>
        <taxon>Panicinae</taxon>
        <taxon>Panicum</taxon>
        <taxon>Panicum sect. Hiantes</taxon>
    </lineage>
</organism>
<gene>
    <name evidence="2" type="ORF">PVAP13_1KG256420</name>
</gene>
<dbReference type="Proteomes" id="UP000823388">
    <property type="component" value="Chromosome 1K"/>
</dbReference>
<dbReference type="EMBL" id="CM029037">
    <property type="protein sequence ID" value="KAG2658467.1"/>
    <property type="molecule type" value="Genomic_DNA"/>
</dbReference>